<dbReference type="EC" id="3.1.3.36" evidence="4"/>
<proteinExistence type="inferred from homology"/>
<dbReference type="InterPro" id="IPR012677">
    <property type="entry name" value="Nucleotide-bd_a/b_plait_sf"/>
</dbReference>
<dbReference type="Pfam" id="PF22669">
    <property type="entry name" value="Exo_endo_phos2"/>
    <property type="match status" value="1"/>
</dbReference>
<comment type="caution">
    <text evidence="9">The sequence shown here is derived from an EMBL/GenBank/DDBJ whole genome shotgun (WGS) entry which is preliminary data.</text>
</comment>
<evidence type="ECO:0000313" key="10">
    <source>
        <dbReference type="Proteomes" id="UP001519460"/>
    </source>
</evidence>
<feature type="compositionally biased region" description="Pro residues" evidence="6">
    <location>
        <begin position="1522"/>
        <end position="1540"/>
    </location>
</feature>
<dbReference type="InterPro" id="IPR000300">
    <property type="entry name" value="IPPc"/>
</dbReference>
<evidence type="ECO:0000256" key="4">
    <source>
        <dbReference type="ARBA" id="ARBA00013044"/>
    </source>
</evidence>
<dbReference type="Gene3D" id="3.30.70.330">
    <property type="match status" value="1"/>
</dbReference>
<dbReference type="SUPFAM" id="SSF56219">
    <property type="entry name" value="DNase I-like"/>
    <property type="match status" value="1"/>
</dbReference>
<accession>A0ABD0KXI9</accession>
<evidence type="ECO:0000259" key="8">
    <source>
        <dbReference type="PROSITE" id="PS50275"/>
    </source>
</evidence>
<feature type="compositionally biased region" description="Polar residues" evidence="6">
    <location>
        <begin position="1317"/>
        <end position="1327"/>
    </location>
</feature>
<dbReference type="GO" id="GO:0004439">
    <property type="term" value="F:phosphatidylinositol-4,5-bisphosphate 5-phosphatase activity"/>
    <property type="evidence" value="ECO:0007669"/>
    <property type="project" value="UniProtKB-EC"/>
</dbReference>
<feature type="domain" description="CRIB" evidence="7">
    <location>
        <begin position="1106"/>
        <end position="1119"/>
    </location>
</feature>
<feature type="compositionally biased region" description="Pro residues" evidence="6">
    <location>
        <begin position="1449"/>
        <end position="1489"/>
    </location>
</feature>
<evidence type="ECO:0000313" key="9">
    <source>
        <dbReference type="EMBL" id="KAK7491487.1"/>
    </source>
</evidence>
<feature type="compositionally biased region" description="Polar residues" evidence="6">
    <location>
        <begin position="1214"/>
        <end position="1225"/>
    </location>
</feature>
<dbReference type="InterPro" id="IPR046985">
    <property type="entry name" value="IP5"/>
</dbReference>
<feature type="compositionally biased region" description="Pro residues" evidence="6">
    <location>
        <begin position="1302"/>
        <end position="1315"/>
    </location>
</feature>
<sequence>MAMGRGYRVFHKLPPDRDTPYSVLMESKQQEDALMFESGAVVVLSSGEVEPLKKQYTKLLDAYGCLGVLTFNAGGAVIHYLVMVTGCLSVGKIGESEVFKVTAVQFISLRNEPSDEDRIADVRKLLSSGTFYFSWRAAGDPWDLSLCAQRKLQDHATDNRFFWNRMLHVHLQRYGIDCSSWLLKVMCGGVEIRTIYAAHHQAKACLISRLSCERAGTRFNVRGANDDGHVANFVETEQVIFLEDQVVSFIQIRGSVPLFWEQPGINVGSHKVHMSRGYEAAAPAYDRHLRMVKQQYGDQVIINLLGIKEGERMLSQAFQNHHKASAHQLDVSFIHFDYHSEIKGSNLKNLERLKAKLIKQLHSYDFFFSSSISNGECSRQQTGTMRTNCLDCLDRTNAVQTMIGLEMLPRQLECLGLAAKPQMVSRFEEVYRQIWGHNGDHISRIYAGTGALGGGRSKYTDATRSATRAIQNNFLDSSKQEAIDVLLTGSSLYGDLADKARALLSSRYLHASPSILQSMVERAAEYTRSQPLRICVATYNVNGGSHFRSIIHKNVSLTDWLLDAHKTHTDSMVEGYDYDTPVDIFAVGFEEIVDLNASNIMKASTTNANEWRKEVMKTISRDHKYVELVQIQLVGVILFIFFRPHLAPLIRDVAVDKVKTGLGGATGNKGGVGIRFLINSTSFCFVCAHLAAGQSNVTERNDDYMEITRRMTFPMGRTILSHDYVFWCGDFNYRIDLPNEEVKQYASEQNWEYLQACDQLNIQRGVDKAFQGFNEAPTNFAPTYKYDMFSDDWDTSEKARTPAWTDRVLWRYRPPPGCSPDQIKQLLYTRAELRMSDHRPVVALFHVETQEVVESKKEAVLQEVVGQQGPPDATVIISLATDGEFEDDVVQEIVDRFTEVGDVIIVRFVGADMWVLYKSGHDALEALQLDQQTIGGQVISVRLKTETWRAEIEKELQLCAANTGALYNAFTNSLLGDDFSVPSMEFDMGDEDDDEEAEDGGTGNSLHQPMRPAPMRAASPSNAAEMGAPGPGGPPARPPQPFRPDTPPTRPPPVTKDTSEATQLIVPESSVPVRASPSPEDLLEEGPQIHLKCASHYVHHHPIGSIGLPTNVKHMSHASTPEEAAQLLEKLMRGDSVSSTDSLPPPLKPSSSTSNLATEKEADRSSAVPKPLPRSRTSHDIDDDSKEKGAGADVPLRRPVPTPQPRARSVENLLDQQPAGNTSSHLESDAAPAPQPRPRPVSRRDAPSAPVGGVAVFPIAPKPGGPGTGDETQRDGPPPVPSVRPSSHAAWGSDGQQTIPSSIPPSVPSRGPPPSSAVTSSLLDTPNSPTFDTSDPFDTTHVNKPFNTQPMNDPFDTSTVASSLHQPGAANKASDPFGARDFPTSLNNQTSEPDPFDTSSLLTQGIQPLSVDPFDTSSVPSGFLSGQSAYQQSPVPSRSPDDESCPCPDASPPPTPPISSCPSQPPPPPPFGAPPPPPPSGAPPPPPRRNLPHSDAPSGPPPTLPPPVPSRPDAGESTVPLDLPPPVPSRPGGPPPVPRRPAPHSEA</sequence>
<comment type="catalytic activity">
    <reaction evidence="1">
        <text>a 1,2-diacyl-sn-glycero-3-phospho-(1D-myo-inositol-4,5-bisphosphate) + H2O = a 1,2-diacyl-sn-glycero-3-phospho-(1D-myo-inositol 4-phosphate) + phosphate</text>
        <dbReference type="Rhea" id="RHEA:22764"/>
        <dbReference type="ChEBI" id="CHEBI:15377"/>
        <dbReference type="ChEBI" id="CHEBI:43474"/>
        <dbReference type="ChEBI" id="CHEBI:58178"/>
        <dbReference type="ChEBI" id="CHEBI:58456"/>
        <dbReference type="EC" id="3.1.3.36"/>
    </reaction>
</comment>
<evidence type="ECO:0000256" key="2">
    <source>
        <dbReference type="ARBA" id="ARBA00008943"/>
    </source>
</evidence>
<protein>
    <recommendedName>
        <fullName evidence="4">phosphoinositide 5-phosphatase</fullName>
        <ecNumber evidence="4">3.1.3.36</ecNumber>
    </recommendedName>
</protein>
<dbReference type="InterPro" id="IPR002013">
    <property type="entry name" value="SAC_dom"/>
</dbReference>
<feature type="compositionally biased region" description="Low complexity" evidence="6">
    <location>
        <begin position="1009"/>
        <end position="1024"/>
    </location>
</feature>
<dbReference type="Proteomes" id="UP001519460">
    <property type="component" value="Unassembled WGS sequence"/>
</dbReference>
<evidence type="ECO:0000256" key="6">
    <source>
        <dbReference type="SAM" id="MobiDB-lite"/>
    </source>
</evidence>
<feature type="domain" description="SAC" evidence="8">
    <location>
        <begin position="122"/>
        <end position="448"/>
    </location>
</feature>
<dbReference type="Gene3D" id="3.60.10.10">
    <property type="entry name" value="Endonuclease/exonuclease/phosphatase"/>
    <property type="match status" value="1"/>
</dbReference>
<reference evidence="9 10" key="1">
    <citation type="journal article" date="2023" name="Sci. Data">
        <title>Genome assembly of the Korean intertidal mud-creeper Batillaria attramentaria.</title>
        <authorList>
            <person name="Patra A.K."/>
            <person name="Ho P.T."/>
            <person name="Jun S."/>
            <person name="Lee S.J."/>
            <person name="Kim Y."/>
            <person name="Won Y.J."/>
        </authorList>
    </citation>
    <scope>NUCLEOTIDE SEQUENCE [LARGE SCALE GENOMIC DNA]</scope>
    <source>
        <strain evidence="9">Wonlab-2016</strain>
    </source>
</reference>
<feature type="compositionally biased region" description="Acidic residues" evidence="6">
    <location>
        <begin position="987"/>
        <end position="999"/>
    </location>
</feature>
<feature type="compositionally biased region" description="Pro residues" evidence="6">
    <location>
        <begin position="1031"/>
        <end position="1054"/>
    </location>
</feature>
<name>A0ABD0KXI9_9CAEN</name>
<evidence type="ECO:0000256" key="1">
    <source>
        <dbReference type="ARBA" id="ARBA00001786"/>
    </source>
</evidence>
<dbReference type="PROSITE" id="PS50275">
    <property type="entry name" value="SAC"/>
    <property type="match status" value="1"/>
</dbReference>
<dbReference type="SUPFAM" id="SSF54928">
    <property type="entry name" value="RNA-binding domain, RBD"/>
    <property type="match status" value="1"/>
</dbReference>
<comment type="similarity">
    <text evidence="2">Belongs to the synaptojanin family.</text>
</comment>
<evidence type="ECO:0000256" key="3">
    <source>
        <dbReference type="ARBA" id="ARBA00009678"/>
    </source>
</evidence>
<feature type="compositionally biased region" description="Low complexity" evidence="6">
    <location>
        <begin position="1328"/>
        <end position="1340"/>
    </location>
</feature>
<dbReference type="InterPro" id="IPR035979">
    <property type="entry name" value="RBD_domain_sf"/>
</dbReference>
<dbReference type="SMART" id="SM01165">
    <property type="entry name" value="DUF1866"/>
    <property type="match status" value="1"/>
</dbReference>
<dbReference type="EMBL" id="JACVVK020000114">
    <property type="protein sequence ID" value="KAK7491487.1"/>
    <property type="molecule type" value="Genomic_DNA"/>
</dbReference>
<dbReference type="PROSITE" id="PS50108">
    <property type="entry name" value="CRIB"/>
    <property type="match status" value="1"/>
</dbReference>
<keyword evidence="10" id="KW-1185">Reference proteome</keyword>
<dbReference type="Pfam" id="PF08952">
    <property type="entry name" value="DUF1866"/>
    <property type="match status" value="1"/>
</dbReference>
<feature type="region of interest" description="Disordered" evidence="6">
    <location>
        <begin position="982"/>
        <end position="1083"/>
    </location>
</feature>
<feature type="compositionally biased region" description="Polar residues" evidence="6">
    <location>
        <begin position="1384"/>
        <end position="1407"/>
    </location>
</feature>
<dbReference type="Pfam" id="PF02383">
    <property type="entry name" value="Syja_N"/>
    <property type="match status" value="1"/>
</dbReference>
<feature type="region of interest" description="Disordered" evidence="6">
    <location>
        <begin position="1132"/>
        <end position="1547"/>
    </location>
</feature>
<gene>
    <name evidence="9" type="ORF">BaRGS_00017316</name>
</gene>
<evidence type="ECO:0000259" key="7">
    <source>
        <dbReference type="PROSITE" id="PS50108"/>
    </source>
</evidence>
<dbReference type="InterPro" id="IPR036691">
    <property type="entry name" value="Endo/exonu/phosph_ase_sf"/>
</dbReference>
<evidence type="ECO:0000256" key="5">
    <source>
        <dbReference type="ARBA" id="ARBA00022801"/>
    </source>
</evidence>
<dbReference type="InterPro" id="IPR015047">
    <property type="entry name" value="SYNJ1/2_RRM"/>
</dbReference>
<comment type="similarity">
    <text evidence="3">In the central section; belongs to the inositol 1,4,5-trisphosphate 5-phosphatase family.</text>
</comment>
<dbReference type="SMART" id="SM00128">
    <property type="entry name" value="IPPc"/>
    <property type="match status" value="1"/>
</dbReference>
<dbReference type="PANTHER" id="PTHR11200">
    <property type="entry name" value="INOSITOL 5-PHOSPHATASE"/>
    <property type="match status" value="1"/>
</dbReference>
<dbReference type="InterPro" id="IPR000095">
    <property type="entry name" value="CRIB_dom"/>
</dbReference>
<feature type="compositionally biased region" description="Polar residues" evidence="6">
    <location>
        <begin position="1415"/>
        <end position="1435"/>
    </location>
</feature>
<feature type="compositionally biased region" description="Pro residues" evidence="6">
    <location>
        <begin position="1498"/>
        <end position="1510"/>
    </location>
</feature>
<dbReference type="PANTHER" id="PTHR11200:SF257">
    <property type="entry name" value="PHOSPHOINOSITIDE 5-PHOSPHATASE"/>
    <property type="match status" value="1"/>
</dbReference>
<organism evidence="9 10">
    <name type="scientific">Batillaria attramentaria</name>
    <dbReference type="NCBI Taxonomy" id="370345"/>
    <lineage>
        <taxon>Eukaryota</taxon>
        <taxon>Metazoa</taxon>
        <taxon>Spiralia</taxon>
        <taxon>Lophotrochozoa</taxon>
        <taxon>Mollusca</taxon>
        <taxon>Gastropoda</taxon>
        <taxon>Caenogastropoda</taxon>
        <taxon>Sorbeoconcha</taxon>
        <taxon>Cerithioidea</taxon>
        <taxon>Batillariidae</taxon>
        <taxon>Batillaria</taxon>
    </lineage>
</organism>
<feature type="compositionally biased region" description="Polar residues" evidence="6">
    <location>
        <begin position="1345"/>
        <end position="1365"/>
    </location>
</feature>
<keyword evidence="5" id="KW-0378">Hydrolase</keyword>
<feature type="compositionally biased region" description="Basic and acidic residues" evidence="6">
    <location>
        <begin position="1177"/>
        <end position="1190"/>
    </location>
</feature>